<evidence type="ECO:0000313" key="2">
    <source>
        <dbReference type="EMBL" id="QBZ58321.1"/>
    </source>
</evidence>
<evidence type="ECO:0000313" key="3">
    <source>
        <dbReference type="Proteomes" id="UP000294847"/>
    </source>
</evidence>
<dbReference type="EMBL" id="CP034206">
    <property type="protein sequence ID" value="QBZ58321.1"/>
    <property type="molecule type" value="Genomic_DNA"/>
</dbReference>
<organism evidence="2 3">
    <name type="scientific">Pyricularia oryzae</name>
    <name type="common">Rice blast fungus</name>
    <name type="synonym">Magnaporthe oryzae</name>
    <dbReference type="NCBI Taxonomy" id="318829"/>
    <lineage>
        <taxon>Eukaryota</taxon>
        <taxon>Fungi</taxon>
        <taxon>Dikarya</taxon>
        <taxon>Ascomycota</taxon>
        <taxon>Pezizomycotina</taxon>
        <taxon>Sordariomycetes</taxon>
        <taxon>Sordariomycetidae</taxon>
        <taxon>Magnaporthales</taxon>
        <taxon>Pyriculariaceae</taxon>
        <taxon>Pyricularia</taxon>
    </lineage>
</organism>
<gene>
    <name evidence="2" type="ORF">PoMZ_03271</name>
</gene>
<feature type="compositionally biased region" description="Basic and acidic residues" evidence="1">
    <location>
        <begin position="170"/>
        <end position="184"/>
    </location>
</feature>
<feature type="region of interest" description="Disordered" evidence="1">
    <location>
        <begin position="128"/>
        <end position="154"/>
    </location>
</feature>
<reference evidence="2 3" key="1">
    <citation type="journal article" date="2019" name="Mol. Biol. Evol.">
        <title>Blast fungal genomes show frequent chromosomal changes, gene gains and losses, and effector gene turnover.</title>
        <authorList>
            <person name="Gomez Luciano L.B."/>
            <person name="Jason Tsai I."/>
            <person name="Chuma I."/>
            <person name="Tosa Y."/>
            <person name="Chen Y.H."/>
            <person name="Li J.Y."/>
            <person name="Li M.Y."/>
            <person name="Jade Lu M.Y."/>
            <person name="Nakayashiki H."/>
            <person name="Li W.H."/>
        </authorList>
    </citation>
    <scope>NUCLEOTIDE SEQUENCE [LARGE SCALE GENOMIC DNA]</scope>
    <source>
        <strain evidence="2">MZ5-1-6</strain>
    </source>
</reference>
<name>A0A4P7NAD1_PYROR</name>
<protein>
    <submittedName>
        <fullName evidence="2">Uncharacterized protein</fullName>
    </submittedName>
</protein>
<proteinExistence type="predicted"/>
<dbReference type="Proteomes" id="UP000294847">
    <property type="component" value="Chromosome 3"/>
</dbReference>
<sequence>MPSPTEVAVVALGGRADAAGNGGRHEEEVEVRVAPGQRCVQVQRPAHLGRQALAPVGGRHGGEERLVQAHGGLHDAADGAGGGRGGDGALHIRGVDHVAAHHGDAGAAQLEVLHQARGRLAVRAAAAEEGELARAPRQHPPRHAPAQPAQAPHQQVALVWVEDGVVAGRGDAHEGGGFERDRDCASGGGVARFGGGAAEGAERLG</sequence>
<evidence type="ECO:0000256" key="1">
    <source>
        <dbReference type="SAM" id="MobiDB-lite"/>
    </source>
</evidence>
<feature type="compositionally biased region" description="Low complexity" evidence="1">
    <location>
        <begin position="144"/>
        <end position="154"/>
    </location>
</feature>
<feature type="compositionally biased region" description="Gly residues" evidence="1">
    <location>
        <begin position="186"/>
        <end position="198"/>
    </location>
</feature>
<accession>A0A4P7NAD1</accession>
<feature type="region of interest" description="Disordered" evidence="1">
    <location>
        <begin position="169"/>
        <end position="205"/>
    </location>
</feature>
<dbReference type="AlphaFoldDB" id="A0A4P7NAD1"/>